<keyword evidence="20" id="KW-1185">Reference proteome</keyword>
<dbReference type="InterPro" id="IPR013115">
    <property type="entry name" value="HisG_C"/>
</dbReference>
<evidence type="ECO:0000256" key="5">
    <source>
        <dbReference type="ARBA" id="ARBA00020998"/>
    </source>
</evidence>
<dbReference type="InterPro" id="IPR001348">
    <property type="entry name" value="ATP_PRibTrfase_HisG"/>
</dbReference>
<feature type="domain" description="Histidine biosynthesis HisG C-terminal" evidence="18">
    <location>
        <begin position="219"/>
        <end position="289"/>
    </location>
</feature>
<evidence type="ECO:0000256" key="4">
    <source>
        <dbReference type="ARBA" id="ARBA00011946"/>
    </source>
</evidence>
<evidence type="ECO:0000256" key="15">
    <source>
        <dbReference type="ARBA" id="ARBA00024861"/>
    </source>
</evidence>
<evidence type="ECO:0000256" key="7">
    <source>
        <dbReference type="ARBA" id="ARBA00022605"/>
    </source>
</evidence>
<dbReference type="NCBIfam" id="TIGR00070">
    <property type="entry name" value="hisG"/>
    <property type="match status" value="1"/>
</dbReference>
<dbReference type="PANTHER" id="PTHR21403">
    <property type="entry name" value="ATP PHOSPHORIBOSYLTRANSFERASE ATP-PRTASE"/>
    <property type="match status" value="1"/>
</dbReference>
<reference evidence="20" key="1">
    <citation type="submission" date="2022-09" db="EMBL/GenBank/DDBJ databases">
        <title>Complete genome sequence of Vulcanisaeta souniana.</title>
        <authorList>
            <person name="Kato S."/>
            <person name="Itoh T."/>
            <person name="Ohkuma M."/>
        </authorList>
    </citation>
    <scope>NUCLEOTIDE SEQUENCE [LARGE SCALE GENOMIC DNA]</scope>
    <source>
        <strain evidence="20">JCM 11219</strain>
    </source>
</reference>
<dbReference type="InterPro" id="IPR013820">
    <property type="entry name" value="ATP_PRibTrfase_cat"/>
</dbReference>
<keyword evidence="9 16" id="KW-0808">Transferase</keyword>
<proteinExistence type="inferred from homology"/>
<keyword evidence="13 16" id="KW-0460">Magnesium</keyword>
<feature type="domain" description="ATP phosphoribosyltransferase catalytic" evidence="17">
    <location>
        <begin position="57"/>
        <end position="205"/>
    </location>
</feature>
<dbReference type="Proteomes" id="UP001060771">
    <property type="component" value="Chromosome"/>
</dbReference>
<keyword evidence="10 16" id="KW-0479">Metal-binding</keyword>
<sequence>MLFDAPGTCIMAIPSKGRLVQPTLKLLEEVGIKAQFYDERALMLPTNWPGLNIIRVRPEDIPYIVESGAAVMGITGLDYVVESQSKIEVVERLGFGGGRIVIAVPSSSSINDVNGIRDGMRIATKYVNLARNYFEGLSKKVKIVKISGSAEIMPSLGVADAIVDVMSTGTTLRLHGLKPIGVIMETEAALIANGSRRNGCNDVMERFLVLLHGVKSSTNRKLILMNVPTEKLASVLSVLPSMEGPTVADIANKPFKEVISVVPENELPSLLVRLRNAGAKDILVMSIEKVIT</sequence>
<dbReference type="InterPro" id="IPR018198">
    <property type="entry name" value="ATP_PRibTrfase_CS"/>
</dbReference>
<evidence type="ECO:0000256" key="1">
    <source>
        <dbReference type="ARBA" id="ARBA00000915"/>
    </source>
</evidence>
<dbReference type="Gene3D" id="3.30.70.120">
    <property type="match status" value="1"/>
</dbReference>
<dbReference type="GeneID" id="76207525"/>
<dbReference type="InterPro" id="IPR011322">
    <property type="entry name" value="N-reg_PII-like_a/b"/>
</dbReference>
<evidence type="ECO:0000256" key="6">
    <source>
        <dbReference type="ARBA" id="ARBA00022490"/>
    </source>
</evidence>
<dbReference type="Pfam" id="PF08029">
    <property type="entry name" value="HisG_C"/>
    <property type="match status" value="1"/>
</dbReference>
<evidence type="ECO:0000256" key="10">
    <source>
        <dbReference type="ARBA" id="ARBA00022723"/>
    </source>
</evidence>
<dbReference type="GO" id="GO:0016757">
    <property type="term" value="F:glycosyltransferase activity"/>
    <property type="evidence" value="ECO:0007669"/>
    <property type="project" value="UniProtKB-KW"/>
</dbReference>
<dbReference type="NCBIfam" id="TIGR03455">
    <property type="entry name" value="HisG_C-term"/>
    <property type="match status" value="1"/>
</dbReference>
<dbReference type="InterPro" id="IPR020621">
    <property type="entry name" value="ATP-PRT_HisG_long"/>
</dbReference>
<dbReference type="EMBL" id="AP026830">
    <property type="protein sequence ID" value="BDR92894.1"/>
    <property type="molecule type" value="Genomic_DNA"/>
</dbReference>
<keyword evidence="6 16" id="KW-0963">Cytoplasm</keyword>
<dbReference type="RefSeq" id="WP_229709942.1">
    <property type="nucleotide sequence ID" value="NZ_AP026830.1"/>
</dbReference>
<dbReference type="PROSITE" id="PS01316">
    <property type="entry name" value="ATP_P_PHORIBOSYLTR"/>
    <property type="match status" value="1"/>
</dbReference>
<dbReference type="SUPFAM" id="SSF53850">
    <property type="entry name" value="Periplasmic binding protein-like II"/>
    <property type="match status" value="1"/>
</dbReference>
<dbReference type="PANTHER" id="PTHR21403:SF10">
    <property type="entry name" value="ATP PHOSPHORIBOSYLTRANSFERASE"/>
    <property type="match status" value="1"/>
</dbReference>
<dbReference type="EC" id="2.4.2.17" evidence="4 16"/>
<evidence type="ECO:0000313" key="19">
    <source>
        <dbReference type="EMBL" id="BDR92894.1"/>
    </source>
</evidence>
<evidence type="ECO:0000256" key="12">
    <source>
        <dbReference type="ARBA" id="ARBA00022840"/>
    </source>
</evidence>
<evidence type="ECO:0000259" key="18">
    <source>
        <dbReference type="Pfam" id="PF08029"/>
    </source>
</evidence>
<evidence type="ECO:0000256" key="16">
    <source>
        <dbReference type="HAMAP-Rule" id="MF_00079"/>
    </source>
</evidence>
<protein>
    <recommendedName>
        <fullName evidence="5 16">ATP phosphoribosyltransferase</fullName>
        <shortName evidence="16">ATP-PRT</shortName>
        <shortName evidence="16">ATP-PRTase</shortName>
        <ecNumber evidence="4 16">2.4.2.17</ecNumber>
    </recommendedName>
</protein>
<comment type="activity regulation">
    <text evidence="16">Feedback inhibited by histidine.</text>
</comment>
<comment type="function">
    <text evidence="15 16">Catalyzes the condensation of ATP and 5-phosphoribose 1-diphosphate to form N'-(5'-phosphoribosyl)-ATP (PR-ATP). Has a crucial role in the pathway because the rate of histidine biosynthesis seems to be controlled primarily by regulation of HisG enzymatic activity.</text>
</comment>
<keyword evidence="8 16" id="KW-0328">Glycosyltransferase</keyword>
<dbReference type="HAMAP" id="MF_00079">
    <property type="entry name" value="HisG_Long"/>
    <property type="match status" value="1"/>
</dbReference>
<comment type="catalytic activity">
    <reaction evidence="1 16">
        <text>1-(5-phospho-beta-D-ribosyl)-ATP + diphosphate = 5-phospho-alpha-D-ribose 1-diphosphate + ATP</text>
        <dbReference type="Rhea" id="RHEA:18473"/>
        <dbReference type="ChEBI" id="CHEBI:30616"/>
        <dbReference type="ChEBI" id="CHEBI:33019"/>
        <dbReference type="ChEBI" id="CHEBI:58017"/>
        <dbReference type="ChEBI" id="CHEBI:73183"/>
        <dbReference type="EC" id="2.4.2.17"/>
    </reaction>
</comment>
<comment type="subcellular location">
    <subcellularLocation>
        <location evidence="2 16">Cytoplasm</location>
    </subcellularLocation>
</comment>
<comment type="similarity">
    <text evidence="16">Belongs to the ATP phosphoribosyltransferase family. Long subfamily.</text>
</comment>
<keyword evidence="14 16" id="KW-0368">Histidine biosynthesis</keyword>
<name>A0ABN6ST66_9CREN</name>
<organism evidence="19 20">
    <name type="scientific">Vulcanisaeta souniana JCM 11219</name>
    <dbReference type="NCBI Taxonomy" id="1293586"/>
    <lineage>
        <taxon>Archaea</taxon>
        <taxon>Thermoproteota</taxon>
        <taxon>Thermoprotei</taxon>
        <taxon>Thermoproteales</taxon>
        <taxon>Thermoproteaceae</taxon>
        <taxon>Vulcanisaeta</taxon>
    </lineage>
</organism>
<evidence type="ECO:0000256" key="3">
    <source>
        <dbReference type="ARBA" id="ARBA00004667"/>
    </source>
</evidence>
<evidence type="ECO:0000256" key="9">
    <source>
        <dbReference type="ARBA" id="ARBA00022679"/>
    </source>
</evidence>
<evidence type="ECO:0000256" key="2">
    <source>
        <dbReference type="ARBA" id="ARBA00004496"/>
    </source>
</evidence>
<accession>A0ABN6ST66</accession>
<comment type="pathway">
    <text evidence="3 16">Amino-acid biosynthesis; L-histidine biosynthesis; L-histidine from 5-phospho-alpha-D-ribose 1-diphosphate: step 1/9.</text>
</comment>
<keyword evidence="11 16" id="KW-0547">Nucleotide-binding</keyword>
<dbReference type="Gene3D" id="3.40.190.10">
    <property type="entry name" value="Periplasmic binding protein-like II"/>
    <property type="match status" value="2"/>
</dbReference>
<evidence type="ECO:0000259" key="17">
    <source>
        <dbReference type="Pfam" id="PF01634"/>
    </source>
</evidence>
<evidence type="ECO:0000256" key="11">
    <source>
        <dbReference type="ARBA" id="ARBA00022741"/>
    </source>
</evidence>
<evidence type="ECO:0000313" key="20">
    <source>
        <dbReference type="Proteomes" id="UP001060771"/>
    </source>
</evidence>
<evidence type="ECO:0000256" key="13">
    <source>
        <dbReference type="ARBA" id="ARBA00022842"/>
    </source>
</evidence>
<keyword evidence="7 16" id="KW-0028">Amino-acid biosynthesis</keyword>
<evidence type="ECO:0000256" key="14">
    <source>
        <dbReference type="ARBA" id="ARBA00023102"/>
    </source>
</evidence>
<gene>
    <name evidence="16" type="primary">hisG</name>
    <name evidence="19" type="ORF">Vsou_19870</name>
</gene>
<dbReference type="InterPro" id="IPR015867">
    <property type="entry name" value="N-reg_PII/ATP_PRibTrfase_C"/>
</dbReference>
<dbReference type="Pfam" id="PF01634">
    <property type="entry name" value="HisG"/>
    <property type="match status" value="1"/>
</dbReference>
<evidence type="ECO:0000256" key="8">
    <source>
        <dbReference type="ARBA" id="ARBA00022676"/>
    </source>
</evidence>
<comment type="cofactor">
    <cofactor evidence="16">
        <name>Mg(2+)</name>
        <dbReference type="ChEBI" id="CHEBI:18420"/>
    </cofactor>
</comment>
<keyword evidence="12 16" id="KW-0067">ATP-binding</keyword>
<dbReference type="SUPFAM" id="SSF54913">
    <property type="entry name" value="GlnB-like"/>
    <property type="match status" value="1"/>
</dbReference>